<sequence length="260" mass="29413">MTGAEHATTQAYYFFQAFHEHPGRGWNHTNGRKLLSCSGPVLYHHDFLPNPVSPAIWTAFADRVNFAKDYIREIMPLLPTQVPDTNVIAPDYIPTTGDFVVLGTGRTLYQIIGFNQPEIGFTKICFETRDGRPQRLQPNILNALIRAVVLGWAPGGRDVENWGHFIIKFMEEWPPENGPVDYSSRKVVAEQAKLYLNRFQERERIHDWLSKISPGPPAAGGEETAIENNNPSCFEDLNMEEGDFGTETKKEEERHVCGPS</sequence>
<dbReference type="KEGG" id="pfy:PFICI_10542"/>
<gene>
    <name evidence="2" type="ORF">PFICI_10542</name>
</gene>
<keyword evidence="3" id="KW-1185">Reference proteome</keyword>
<name>W3WXA1_PESFW</name>
<evidence type="ECO:0000313" key="3">
    <source>
        <dbReference type="Proteomes" id="UP000030651"/>
    </source>
</evidence>
<dbReference type="InParanoid" id="W3WXA1"/>
<dbReference type="RefSeq" id="XP_007837314.1">
    <property type="nucleotide sequence ID" value="XM_007839123.1"/>
</dbReference>
<dbReference type="AlphaFoldDB" id="W3WXA1"/>
<dbReference type="HOGENOM" id="CLU_1070001_0_0_1"/>
<evidence type="ECO:0000313" key="2">
    <source>
        <dbReference type="EMBL" id="ETS78480.1"/>
    </source>
</evidence>
<evidence type="ECO:0000256" key="1">
    <source>
        <dbReference type="SAM" id="MobiDB-lite"/>
    </source>
</evidence>
<accession>W3WXA1</accession>
<organism evidence="2 3">
    <name type="scientific">Pestalotiopsis fici (strain W106-1 / CGMCC3.15140)</name>
    <dbReference type="NCBI Taxonomy" id="1229662"/>
    <lineage>
        <taxon>Eukaryota</taxon>
        <taxon>Fungi</taxon>
        <taxon>Dikarya</taxon>
        <taxon>Ascomycota</taxon>
        <taxon>Pezizomycotina</taxon>
        <taxon>Sordariomycetes</taxon>
        <taxon>Xylariomycetidae</taxon>
        <taxon>Amphisphaeriales</taxon>
        <taxon>Sporocadaceae</taxon>
        <taxon>Pestalotiopsis</taxon>
    </lineage>
</organism>
<dbReference type="GeneID" id="19275555"/>
<proteinExistence type="predicted"/>
<feature type="compositionally biased region" description="Basic and acidic residues" evidence="1">
    <location>
        <begin position="246"/>
        <end position="260"/>
    </location>
</feature>
<dbReference type="Proteomes" id="UP000030651">
    <property type="component" value="Unassembled WGS sequence"/>
</dbReference>
<feature type="region of interest" description="Disordered" evidence="1">
    <location>
        <begin position="215"/>
        <end position="260"/>
    </location>
</feature>
<reference evidence="3" key="1">
    <citation type="journal article" date="2015" name="BMC Genomics">
        <title>Genomic and transcriptomic analysis of the endophytic fungus Pestalotiopsis fici reveals its lifestyle and high potential for synthesis of natural products.</title>
        <authorList>
            <person name="Wang X."/>
            <person name="Zhang X."/>
            <person name="Liu L."/>
            <person name="Xiang M."/>
            <person name="Wang W."/>
            <person name="Sun X."/>
            <person name="Che Y."/>
            <person name="Guo L."/>
            <person name="Liu G."/>
            <person name="Guo L."/>
            <person name="Wang C."/>
            <person name="Yin W.B."/>
            <person name="Stadler M."/>
            <person name="Zhang X."/>
            <person name="Liu X."/>
        </authorList>
    </citation>
    <scope>NUCLEOTIDE SEQUENCE [LARGE SCALE GENOMIC DNA]</scope>
    <source>
        <strain evidence="3">W106-1 / CGMCC3.15140</strain>
    </source>
</reference>
<protein>
    <submittedName>
        <fullName evidence="2">Uncharacterized protein</fullName>
    </submittedName>
</protein>
<dbReference type="EMBL" id="KI912115">
    <property type="protein sequence ID" value="ETS78480.1"/>
    <property type="molecule type" value="Genomic_DNA"/>
</dbReference>